<dbReference type="AlphaFoldDB" id="A0A382NGA1"/>
<dbReference type="PANTHER" id="PTHR43669">
    <property type="entry name" value="5-KETO-D-GLUCONATE 5-REDUCTASE"/>
    <property type="match status" value="1"/>
</dbReference>
<comment type="similarity">
    <text evidence="1">Belongs to the short-chain dehydrogenases/reductases (SDR) family.</text>
</comment>
<dbReference type="Gene3D" id="3.40.50.720">
    <property type="entry name" value="NAD(P)-binding Rossmann-like Domain"/>
    <property type="match status" value="1"/>
</dbReference>
<evidence type="ECO:0000256" key="2">
    <source>
        <dbReference type="ARBA" id="ARBA00023002"/>
    </source>
</evidence>
<organism evidence="3">
    <name type="scientific">marine metagenome</name>
    <dbReference type="NCBI Taxonomy" id="408172"/>
    <lineage>
        <taxon>unclassified sequences</taxon>
        <taxon>metagenomes</taxon>
        <taxon>ecological metagenomes</taxon>
    </lineage>
</organism>
<dbReference type="InterPro" id="IPR003560">
    <property type="entry name" value="DHB_DH"/>
</dbReference>
<evidence type="ECO:0000256" key="1">
    <source>
        <dbReference type="ARBA" id="ARBA00006484"/>
    </source>
</evidence>
<dbReference type="PRINTS" id="PR01397">
    <property type="entry name" value="DHBDHDRGNASE"/>
</dbReference>
<dbReference type="GO" id="GO:0019290">
    <property type="term" value="P:siderophore biosynthetic process"/>
    <property type="evidence" value="ECO:0007669"/>
    <property type="project" value="InterPro"/>
</dbReference>
<gene>
    <name evidence="3" type="ORF">METZ01_LOCUS312392</name>
</gene>
<dbReference type="Pfam" id="PF00106">
    <property type="entry name" value="adh_short"/>
    <property type="match status" value="1"/>
</dbReference>
<dbReference type="CDD" id="cd05233">
    <property type="entry name" value="SDR_c"/>
    <property type="match status" value="1"/>
</dbReference>
<keyword evidence="2" id="KW-0560">Oxidoreductase</keyword>
<name>A0A382NGA1_9ZZZZ</name>
<evidence type="ECO:0000313" key="3">
    <source>
        <dbReference type="EMBL" id="SVC59538.1"/>
    </source>
</evidence>
<dbReference type="EMBL" id="UINC01099908">
    <property type="protein sequence ID" value="SVC59538.1"/>
    <property type="molecule type" value="Genomic_DNA"/>
</dbReference>
<evidence type="ECO:0008006" key="4">
    <source>
        <dbReference type="Google" id="ProtNLM"/>
    </source>
</evidence>
<dbReference type="GO" id="GO:0008667">
    <property type="term" value="F:2,3-dihydro-2,3-dihydroxybenzoate dehydrogenase activity"/>
    <property type="evidence" value="ECO:0007669"/>
    <property type="project" value="InterPro"/>
</dbReference>
<accession>A0A382NGA1</accession>
<dbReference type="SUPFAM" id="SSF51735">
    <property type="entry name" value="NAD(P)-binding Rossmann-fold domains"/>
    <property type="match status" value="1"/>
</dbReference>
<proteinExistence type="inferred from homology"/>
<dbReference type="InterPro" id="IPR036291">
    <property type="entry name" value="NAD(P)-bd_dom_sf"/>
</dbReference>
<dbReference type="InterPro" id="IPR002347">
    <property type="entry name" value="SDR_fam"/>
</dbReference>
<reference evidence="3" key="1">
    <citation type="submission" date="2018-05" db="EMBL/GenBank/DDBJ databases">
        <authorList>
            <person name="Lanie J.A."/>
            <person name="Ng W.-L."/>
            <person name="Kazmierczak K.M."/>
            <person name="Andrzejewski T.M."/>
            <person name="Davidsen T.M."/>
            <person name="Wayne K.J."/>
            <person name="Tettelin H."/>
            <person name="Glass J.I."/>
            <person name="Rusch D."/>
            <person name="Podicherti R."/>
            <person name="Tsui H.-C.T."/>
            <person name="Winkler M.E."/>
        </authorList>
    </citation>
    <scope>NUCLEOTIDE SEQUENCE</scope>
</reference>
<sequence>MENAIAIKADISVPDQISTVFKDFGGLDVLINNAGIVRFGPLLEIALEDVQSVIDVNLRGSFLVAQSAAQAMQG</sequence>
<protein>
    <recommendedName>
        <fullName evidence="4">Short-chain dehydrogenase/reductase SDR</fullName>
    </recommendedName>
</protein>
<dbReference type="PANTHER" id="PTHR43669:SF3">
    <property type="entry name" value="ALCOHOL DEHYDROGENASE, PUTATIVE (AFU_ORTHOLOGUE AFUA_3G03445)-RELATED"/>
    <property type="match status" value="1"/>
</dbReference>
<feature type="non-terminal residue" evidence="3">
    <location>
        <position position="74"/>
    </location>
</feature>